<evidence type="ECO:0000313" key="3">
    <source>
        <dbReference type="Proteomes" id="UP000217265"/>
    </source>
</evidence>
<evidence type="ECO:0000256" key="1">
    <source>
        <dbReference type="SAM" id="SignalP"/>
    </source>
</evidence>
<protein>
    <submittedName>
        <fullName evidence="2">Uncharacterized protein</fullName>
    </submittedName>
</protein>
<accession>A0A290QFH2</accession>
<proteinExistence type="predicted"/>
<keyword evidence="3" id="KW-1185">Reference proteome</keyword>
<feature type="chain" id="PRO_5012606385" evidence="1">
    <location>
        <begin position="43"/>
        <end position="84"/>
    </location>
</feature>
<dbReference type="AlphaFoldDB" id="A0A290QFH2"/>
<evidence type="ECO:0000313" key="2">
    <source>
        <dbReference type="EMBL" id="ATC65026.1"/>
    </source>
</evidence>
<name>A0A290QFH2_9BACT</name>
<feature type="signal peptide" evidence="1">
    <location>
        <begin position="1"/>
        <end position="42"/>
    </location>
</feature>
<reference evidence="2 3" key="1">
    <citation type="submission" date="2017-09" db="EMBL/GenBank/DDBJ databases">
        <title>Complete genome sequence of Verrucomicrobial strain HZ-65, isolated from freshwater.</title>
        <authorList>
            <person name="Choi A."/>
        </authorList>
    </citation>
    <scope>NUCLEOTIDE SEQUENCE [LARGE SCALE GENOMIC DNA]</scope>
    <source>
        <strain evidence="2 3">HZ-65</strain>
    </source>
</reference>
<gene>
    <name evidence="2" type="ORF">CMV30_14230</name>
</gene>
<dbReference type="EMBL" id="CP023344">
    <property type="protein sequence ID" value="ATC65026.1"/>
    <property type="molecule type" value="Genomic_DNA"/>
</dbReference>
<organism evidence="2 3">
    <name type="scientific">Nibricoccus aquaticus</name>
    <dbReference type="NCBI Taxonomy" id="2576891"/>
    <lineage>
        <taxon>Bacteria</taxon>
        <taxon>Pseudomonadati</taxon>
        <taxon>Verrucomicrobiota</taxon>
        <taxon>Opitutia</taxon>
        <taxon>Opitutales</taxon>
        <taxon>Opitutaceae</taxon>
        <taxon>Nibricoccus</taxon>
    </lineage>
</organism>
<sequence>MVGGTRQSRFVVDRVLPPQNPMKKFLLALAAVMVLGGTSVFASDSKDHAKEEKKAECAACKEKGSMCDACKKKAEDKAKEHPKP</sequence>
<dbReference type="KEGG" id="vbh:CMV30_14230"/>
<keyword evidence="1" id="KW-0732">Signal</keyword>
<dbReference type="Proteomes" id="UP000217265">
    <property type="component" value="Chromosome"/>
</dbReference>